<dbReference type="Proteomes" id="UP000821866">
    <property type="component" value="Chromosome 10"/>
</dbReference>
<evidence type="ECO:0000256" key="5">
    <source>
        <dbReference type="ARBA" id="ARBA00023136"/>
    </source>
</evidence>
<evidence type="ECO:0000256" key="1">
    <source>
        <dbReference type="ARBA" id="ARBA00004141"/>
    </source>
</evidence>
<sequence>MFVPLMATGMLYGYVFSTYTITIVDHAVGAAHASNEDGAVLVSAMAIGDFVSRLGTGYLTDRHYITREWMLIINFTVQGVCYVLLANLTTVAYMAVVGLVFGLNNGPTIASMPVLIADHLGDEHLPLAFGLHRLTMGMATLFRPVLIGYFKDKQGSYNGLYYLVAGACAAVVVLWCIIVTASSIKSLFLRRPTHENDLPMPA</sequence>
<feature type="transmembrane region" description="Helical" evidence="6">
    <location>
        <begin position="12"/>
        <end position="33"/>
    </location>
</feature>
<accession>A0A9J6ES06</accession>
<keyword evidence="9" id="KW-1185">Reference proteome</keyword>
<evidence type="ECO:0000259" key="7">
    <source>
        <dbReference type="PROSITE" id="PS50850"/>
    </source>
</evidence>
<dbReference type="GO" id="GO:0022857">
    <property type="term" value="F:transmembrane transporter activity"/>
    <property type="evidence" value="ECO:0007669"/>
    <property type="project" value="InterPro"/>
</dbReference>
<protein>
    <recommendedName>
        <fullName evidence="7">Major facilitator superfamily (MFS) profile domain-containing protein</fullName>
    </recommendedName>
</protein>
<organism evidence="8 9">
    <name type="scientific">Rhipicephalus microplus</name>
    <name type="common">Cattle tick</name>
    <name type="synonym">Boophilus microplus</name>
    <dbReference type="NCBI Taxonomy" id="6941"/>
    <lineage>
        <taxon>Eukaryota</taxon>
        <taxon>Metazoa</taxon>
        <taxon>Ecdysozoa</taxon>
        <taxon>Arthropoda</taxon>
        <taxon>Chelicerata</taxon>
        <taxon>Arachnida</taxon>
        <taxon>Acari</taxon>
        <taxon>Parasitiformes</taxon>
        <taxon>Ixodida</taxon>
        <taxon>Ixodoidea</taxon>
        <taxon>Ixodidae</taxon>
        <taxon>Rhipicephalinae</taxon>
        <taxon>Rhipicephalus</taxon>
        <taxon>Boophilus</taxon>
    </lineage>
</organism>
<keyword evidence="4 6" id="KW-1133">Transmembrane helix</keyword>
<feature type="transmembrane region" description="Helical" evidence="6">
    <location>
        <begin position="160"/>
        <end position="181"/>
    </location>
</feature>
<dbReference type="InterPro" id="IPR011701">
    <property type="entry name" value="MFS"/>
</dbReference>
<name>A0A9J6ES06_RHIMP</name>
<gene>
    <name evidence="8" type="ORF">HPB51_008028</name>
</gene>
<dbReference type="EMBL" id="JABSTU010000002">
    <property type="protein sequence ID" value="KAH8036980.1"/>
    <property type="molecule type" value="Genomic_DNA"/>
</dbReference>
<proteinExistence type="predicted"/>
<dbReference type="InterPro" id="IPR052983">
    <property type="entry name" value="MFS_Riboflavin_Transporter"/>
</dbReference>
<comment type="caution">
    <text evidence="8">The sequence shown here is derived from an EMBL/GenBank/DDBJ whole genome shotgun (WGS) entry which is preliminary data.</text>
</comment>
<evidence type="ECO:0000256" key="6">
    <source>
        <dbReference type="SAM" id="Phobius"/>
    </source>
</evidence>
<feature type="domain" description="Major facilitator superfamily (MFS) profile" evidence="7">
    <location>
        <begin position="1"/>
        <end position="202"/>
    </location>
</feature>
<feature type="transmembrane region" description="Helical" evidence="6">
    <location>
        <begin position="80"/>
        <end position="103"/>
    </location>
</feature>
<keyword evidence="2" id="KW-0813">Transport</keyword>
<evidence type="ECO:0000313" key="8">
    <source>
        <dbReference type="EMBL" id="KAH8036980.1"/>
    </source>
</evidence>
<dbReference type="InterPro" id="IPR020846">
    <property type="entry name" value="MFS_dom"/>
</dbReference>
<evidence type="ECO:0000256" key="4">
    <source>
        <dbReference type="ARBA" id="ARBA00022989"/>
    </source>
</evidence>
<dbReference type="PANTHER" id="PTHR43385">
    <property type="entry name" value="RIBOFLAVIN TRANSPORTER RIBJ"/>
    <property type="match status" value="1"/>
</dbReference>
<evidence type="ECO:0000313" key="9">
    <source>
        <dbReference type="Proteomes" id="UP000821866"/>
    </source>
</evidence>
<dbReference type="Gene3D" id="1.20.1250.20">
    <property type="entry name" value="MFS general substrate transporter like domains"/>
    <property type="match status" value="1"/>
</dbReference>
<dbReference type="PANTHER" id="PTHR43385:SF1">
    <property type="entry name" value="RIBOFLAVIN TRANSPORTER RIBJ"/>
    <property type="match status" value="1"/>
</dbReference>
<keyword evidence="3 6" id="KW-0812">Transmembrane</keyword>
<dbReference type="GO" id="GO:0016020">
    <property type="term" value="C:membrane"/>
    <property type="evidence" value="ECO:0007669"/>
    <property type="project" value="UniProtKB-SubCell"/>
</dbReference>
<reference evidence="8" key="1">
    <citation type="journal article" date="2020" name="Cell">
        <title>Large-Scale Comparative Analyses of Tick Genomes Elucidate Their Genetic Diversity and Vector Capacities.</title>
        <authorList>
            <consortium name="Tick Genome and Microbiome Consortium (TIGMIC)"/>
            <person name="Jia N."/>
            <person name="Wang J."/>
            <person name="Shi W."/>
            <person name="Du L."/>
            <person name="Sun Y."/>
            <person name="Zhan W."/>
            <person name="Jiang J.F."/>
            <person name="Wang Q."/>
            <person name="Zhang B."/>
            <person name="Ji P."/>
            <person name="Bell-Sakyi L."/>
            <person name="Cui X.M."/>
            <person name="Yuan T.T."/>
            <person name="Jiang B.G."/>
            <person name="Yang W.F."/>
            <person name="Lam T.T."/>
            <person name="Chang Q.C."/>
            <person name="Ding S.J."/>
            <person name="Wang X.J."/>
            <person name="Zhu J.G."/>
            <person name="Ruan X.D."/>
            <person name="Zhao L."/>
            <person name="Wei J.T."/>
            <person name="Ye R.Z."/>
            <person name="Que T.C."/>
            <person name="Du C.H."/>
            <person name="Zhou Y.H."/>
            <person name="Cheng J.X."/>
            <person name="Dai P.F."/>
            <person name="Guo W.B."/>
            <person name="Han X.H."/>
            <person name="Huang E.J."/>
            <person name="Li L.F."/>
            <person name="Wei W."/>
            <person name="Gao Y.C."/>
            <person name="Liu J.Z."/>
            <person name="Shao H.Z."/>
            <person name="Wang X."/>
            <person name="Wang C.C."/>
            <person name="Yang T.C."/>
            <person name="Huo Q.B."/>
            <person name="Li W."/>
            <person name="Chen H.Y."/>
            <person name="Chen S.E."/>
            <person name="Zhou L.G."/>
            <person name="Ni X.B."/>
            <person name="Tian J.H."/>
            <person name="Sheng Y."/>
            <person name="Liu T."/>
            <person name="Pan Y.S."/>
            <person name="Xia L.Y."/>
            <person name="Li J."/>
            <person name="Zhao F."/>
            <person name="Cao W.C."/>
        </authorList>
    </citation>
    <scope>NUCLEOTIDE SEQUENCE</scope>
    <source>
        <strain evidence="8">Rmic-2018</strain>
    </source>
</reference>
<dbReference type="PROSITE" id="PS50850">
    <property type="entry name" value="MFS"/>
    <property type="match status" value="1"/>
</dbReference>
<dbReference type="VEuPathDB" id="VectorBase:LOC119179197"/>
<feature type="transmembrane region" description="Helical" evidence="6">
    <location>
        <begin position="39"/>
        <end position="59"/>
    </location>
</feature>
<comment type="subcellular location">
    <subcellularLocation>
        <location evidence="1">Membrane</location>
        <topology evidence="1">Multi-pass membrane protein</topology>
    </subcellularLocation>
</comment>
<evidence type="ECO:0000256" key="2">
    <source>
        <dbReference type="ARBA" id="ARBA00022448"/>
    </source>
</evidence>
<reference evidence="8" key="2">
    <citation type="submission" date="2021-09" db="EMBL/GenBank/DDBJ databases">
        <authorList>
            <person name="Jia N."/>
            <person name="Wang J."/>
            <person name="Shi W."/>
            <person name="Du L."/>
            <person name="Sun Y."/>
            <person name="Zhan W."/>
            <person name="Jiang J."/>
            <person name="Wang Q."/>
            <person name="Zhang B."/>
            <person name="Ji P."/>
            <person name="Sakyi L.B."/>
            <person name="Cui X."/>
            <person name="Yuan T."/>
            <person name="Jiang B."/>
            <person name="Yang W."/>
            <person name="Lam T.T.-Y."/>
            <person name="Chang Q."/>
            <person name="Ding S."/>
            <person name="Wang X."/>
            <person name="Zhu J."/>
            <person name="Ruan X."/>
            <person name="Zhao L."/>
            <person name="Wei J."/>
            <person name="Que T."/>
            <person name="Du C."/>
            <person name="Cheng J."/>
            <person name="Dai P."/>
            <person name="Han X."/>
            <person name="Huang E."/>
            <person name="Gao Y."/>
            <person name="Liu J."/>
            <person name="Shao H."/>
            <person name="Ye R."/>
            <person name="Li L."/>
            <person name="Wei W."/>
            <person name="Wang X."/>
            <person name="Wang C."/>
            <person name="Huo Q."/>
            <person name="Li W."/>
            <person name="Guo W."/>
            <person name="Chen H."/>
            <person name="Chen S."/>
            <person name="Zhou L."/>
            <person name="Zhou L."/>
            <person name="Ni X."/>
            <person name="Tian J."/>
            <person name="Zhou Y."/>
            <person name="Sheng Y."/>
            <person name="Liu T."/>
            <person name="Pan Y."/>
            <person name="Xia L."/>
            <person name="Li J."/>
            <person name="Zhao F."/>
            <person name="Cao W."/>
        </authorList>
    </citation>
    <scope>NUCLEOTIDE SEQUENCE</scope>
    <source>
        <strain evidence="8">Rmic-2018</strain>
        <tissue evidence="8">Larvae</tissue>
    </source>
</reference>
<dbReference type="InterPro" id="IPR036259">
    <property type="entry name" value="MFS_trans_sf"/>
</dbReference>
<evidence type="ECO:0000256" key="3">
    <source>
        <dbReference type="ARBA" id="ARBA00022692"/>
    </source>
</evidence>
<dbReference type="AlphaFoldDB" id="A0A9J6ES06"/>
<dbReference type="SUPFAM" id="SSF103473">
    <property type="entry name" value="MFS general substrate transporter"/>
    <property type="match status" value="1"/>
</dbReference>
<dbReference type="Pfam" id="PF07690">
    <property type="entry name" value="MFS_1"/>
    <property type="match status" value="1"/>
</dbReference>
<keyword evidence="5 6" id="KW-0472">Membrane</keyword>